<feature type="transmembrane region" description="Helical" evidence="5">
    <location>
        <begin position="210"/>
        <end position="229"/>
    </location>
</feature>
<evidence type="ECO:0000256" key="5">
    <source>
        <dbReference type="RuleBase" id="RU367081"/>
    </source>
</evidence>
<feature type="transmembrane region" description="Helical" evidence="5">
    <location>
        <begin position="170"/>
        <end position="190"/>
    </location>
</feature>
<dbReference type="EMBL" id="BCMY01000012">
    <property type="protein sequence ID" value="GAQ44359.1"/>
    <property type="molecule type" value="Genomic_DNA"/>
</dbReference>
<comment type="subcellular location">
    <subcellularLocation>
        <location evidence="1">Endomembrane system</location>
        <topology evidence="1">Multi-pass membrane protein</topology>
    </subcellularLocation>
    <subcellularLocation>
        <location evidence="5">Endoplasmic reticulum membrane</location>
    </subcellularLocation>
</comment>
<dbReference type="VEuPathDB" id="FungiDB:An18g04290"/>
<organism evidence="8 9">
    <name type="scientific">Aspergillus niger</name>
    <dbReference type="NCBI Taxonomy" id="5061"/>
    <lineage>
        <taxon>Eukaryota</taxon>
        <taxon>Fungi</taxon>
        <taxon>Dikarya</taxon>
        <taxon>Ascomycota</taxon>
        <taxon>Pezizomycotina</taxon>
        <taxon>Eurotiomycetes</taxon>
        <taxon>Eurotiomycetidae</taxon>
        <taxon>Eurotiales</taxon>
        <taxon>Aspergillaceae</taxon>
        <taxon>Aspergillus</taxon>
        <taxon>Aspergillus subgen. Circumdati</taxon>
    </lineage>
</organism>
<dbReference type="PANTHER" id="PTHR14624">
    <property type="entry name" value="DFG10 PROTEIN"/>
    <property type="match status" value="1"/>
</dbReference>
<evidence type="ECO:0000256" key="4">
    <source>
        <dbReference type="ARBA" id="ARBA00023136"/>
    </source>
</evidence>
<proteinExistence type="inferred from homology"/>
<dbReference type="VEuPathDB" id="FungiDB:ASPNIDRAFT2_1168312"/>
<feature type="transmembrane region" description="Helical" evidence="5">
    <location>
        <begin position="22"/>
        <end position="40"/>
    </location>
</feature>
<dbReference type="OrthoDB" id="541710at2759"/>
<reference evidence="9" key="1">
    <citation type="journal article" date="2016" name="Genome Announc.">
        <title>Draft genome sequence of Aspergillus niger strain An76.</title>
        <authorList>
            <person name="Gong W."/>
            <person name="Cheng Z."/>
            <person name="Zhang H."/>
            <person name="Liu L."/>
            <person name="Gao P."/>
            <person name="Wang L."/>
        </authorList>
    </citation>
    <scope>NUCLEOTIDE SEQUENCE [LARGE SCALE GENOMIC DNA]</scope>
    <source>
        <strain evidence="9">An76</strain>
    </source>
</reference>
<feature type="transmembrane region" description="Helical" evidence="5">
    <location>
        <begin position="131"/>
        <end position="149"/>
    </location>
</feature>
<dbReference type="PANTHER" id="PTHR14624:SF0">
    <property type="entry name" value="POLYPRENOL REDUCTASE"/>
    <property type="match status" value="1"/>
</dbReference>
<comment type="function">
    <text evidence="5">Plays a key role in early steps of protein N-linked glycosylation by being involved in the conversion of polyprenol into dolichol. Acts as a polyprenal reductase that mediates the reduction of polyprenal into dolichal in a NADP-dependent mechanism. Dolichols are required for the synthesis of dolichol-linked monosaccharides and the oligosaccharide precursor used for N-glycosylation.</text>
</comment>
<dbReference type="VEuPathDB" id="FungiDB:ATCC64974_108330"/>
<dbReference type="GO" id="GO:0102389">
    <property type="term" value="F:polyprenol reductase activity"/>
    <property type="evidence" value="ECO:0007669"/>
    <property type="project" value="UniProtKB-UniRule"/>
</dbReference>
<gene>
    <name evidence="8" type="ORF">ABL_07020</name>
</gene>
<dbReference type="InterPro" id="IPR001104">
    <property type="entry name" value="3-oxo-5_a-steroid_4-DH_C"/>
</dbReference>
<feature type="transmembrane region" description="Helical" evidence="5">
    <location>
        <begin position="250"/>
        <end position="272"/>
    </location>
</feature>
<dbReference type="UniPathway" id="UPA00378"/>
<dbReference type="InterPro" id="IPR039698">
    <property type="entry name" value="Dfg10/SRD5A3"/>
</dbReference>
<dbReference type="Proteomes" id="UP000068243">
    <property type="component" value="Unassembled WGS sequence"/>
</dbReference>
<evidence type="ECO:0000256" key="6">
    <source>
        <dbReference type="SAM" id="MobiDB-lite"/>
    </source>
</evidence>
<dbReference type="GO" id="GO:0160198">
    <property type="term" value="F:polyprenal reductase activity"/>
    <property type="evidence" value="ECO:0007669"/>
    <property type="project" value="UniProtKB-EC"/>
</dbReference>
<dbReference type="GO" id="GO:0003865">
    <property type="term" value="F:3-oxo-5-alpha-steroid 4-dehydrogenase activity"/>
    <property type="evidence" value="ECO:0007669"/>
    <property type="project" value="TreeGrafter"/>
</dbReference>
<comment type="similarity">
    <text evidence="5">Belongs to the steroid 5-alpha reductase family. Polyprenal reductase subfamily.</text>
</comment>
<feature type="transmembrane region" description="Helical" evidence="5">
    <location>
        <begin position="97"/>
        <end position="119"/>
    </location>
</feature>
<dbReference type="Pfam" id="PF02544">
    <property type="entry name" value="Steroid_dh"/>
    <property type="match status" value="1"/>
</dbReference>
<protein>
    <recommendedName>
        <fullName evidence="5">Polyprenal reductase</fullName>
        <ecNumber evidence="5">1.3.1.94</ecNumber>
    </recommendedName>
</protein>
<evidence type="ECO:0000313" key="9">
    <source>
        <dbReference type="Proteomes" id="UP000068243"/>
    </source>
</evidence>
<keyword evidence="3 5" id="KW-1133">Transmembrane helix</keyword>
<feature type="region of interest" description="Disordered" evidence="6">
    <location>
        <begin position="56"/>
        <end position="75"/>
    </location>
</feature>
<keyword evidence="2 5" id="KW-0812">Transmembrane</keyword>
<comment type="caution">
    <text evidence="8">The sequence shown here is derived from an EMBL/GenBank/DDBJ whole genome shotgun (WGS) entry which is preliminary data.</text>
</comment>
<feature type="domain" description="3-oxo-5-alpha-steroid 4-dehydrogenase C-terminal" evidence="7">
    <location>
        <begin position="207"/>
        <end position="326"/>
    </location>
</feature>
<accession>A0A100INB9</accession>
<evidence type="ECO:0000256" key="3">
    <source>
        <dbReference type="ARBA" id="ARBA00022989"/>
    </source>
</evidence>
<dbReference type="OMA" id="RFYETNF"/>
<dbReference type="GO" id="GO:0005789">
    <property type="term" value="C:endoplasmic reticulum membrane"/>
    <property type="evidence" value="ECO:0007669"/>
    <property type="project" value="UniProtKB-SubCell"/>
</dbReference>
<sequence length="326" mass="36030">MELPFNLVDTALSSTHIDAIDALRAFFLLASCTILSVSILPDSLHSRFIPYGARTTSTADSQSSQSSPPASSDSSPAARALDYAAALTVPHSYFTQFYIASVLASVFWAAQLLCQGAVFQAFATRISPEHMQQSMSIQQVFLCWALMLIQGARRLYECNAFAKPSASRMWFVHWLVGLAFYLAVSVALWIEGAGALLSHKVILDDVKVTIAPSLRTFVCIPLFLIASGVQHDCHHYLFSLKKYTLPTHPIFRGIICPHYTAECVIYLSLALLGAPKGEVVNKSLLSALVFVVINLGVTAANTRQWYMRKFGVESVRERWNMIPLVY</sequence>
<dbReference type="VEuPathDB" id="FungiDB:M747DRAFT_337407"/>
<name>A0A100INB9_ASPNG</name>
<keyword evidence="5" id="KW-0256">Endoplasmic reticulum</keyword>
<feature type="transmembrane region" description="Helical" evidence="5">
    <location>
        <begin position="284"/>
        <end position="302"/>
    </location>
</feature>
<dbReference type="GO" id="GO:0006488">
    <property type="term" value="P:dolichol-linked oligosaccharide biosynthetic process"/>
    <property type="evidence" value="ECO:0007669"/>
    <property type="project" value="UniProtKB-UniRule"/>
</dbReference>
<comment type="pathway">
    <text evidence="5">Protein modification; protein glycosylation.</text>
</comment>
<keyword evidence="5" id="KW-0521">NADP</keyword>
<keyword evidence="4 5" id="KW-0472">Membrane</keyword>
<comment type="catalytic activity">
    <reaction evidence="5">
        <text>a di-trans,poly-cis-dolichal + NADP(+) = a di-trans,poly-cis-polyprenal + NADPH + H(+)</text>
        <dbReference type="Rhea" id="RHEA:80727"/>
        <dbReference type="Rhea" id="RHEA-COMP:19536"/>
        <dbReference type="Rhea" id="RHEA-COMP:19537"/>
        <dbReference type="ChEBI" id="CHEBI:15378"/>
        <dbReference type="ChEBI" id="CHEBI:57783"/>
        <dbReference type="ChEBI" id="CHEBI:58349"/>
        <dbReference type="ChEBI" id="CHEBI:231623"/>
        <dbReference type="ChEBI" id="CHEBI:231637"/>
        <dbReference type="EC" id="1.3.1.94"/>
    </reaction>
    <physiologicalReaction direction="right-to-left" evidence="5">
        <dbReference type="Rhea" id="RHEA:80729"/>
    </physiologicalReaction>
</comment>
<keyword evidence="5" id="KW-0560">Oxidoreductase</keyword>
<evidence type="ECO:0000256" key="1">
    <source>
        <dbReference type="ARBA" id="ARBA00004127"/>
    </source>
</evidence>
<dbReference type="EC" id="1.3.1.94" evidence="5"/>
<evidence type="ECO:0000259" key="7">
    <source>
        <dbReference type="Pfam" id="PF02544"/>
    </source>
</evidence>
<dbReference type="PROSITE" id="PS50244">
    <property type="entry name" value="S5A_REDUCTASE"/>
    <property type="match status" value="1"/>
</dbReference>
<evidence type="ECO:0000256" key="2">
    <source>
        <dbReference type="ARBA" id="ARBA00022692"/>
    </source>
</evidence>
<dbReference type="PaxDb" id="5061-CADANGAP00013805"/>
<evidence type="ECO:0000313" key="8">
    <source>
        <dbReference type="EMBL" id="GAQ44359.1"/>
    </source>
</evidence>
<dbReference type="GO" id="GO:0016095">
    <property type="term" value="P:polyprenol catabolic process"/>
    <property type="evidence" value="ECO:0007669"/>
    <property type="project" value="UniProtKB-UniRule"/>
</dbReference>
<dbReference type="AlphaFoldDB" id="A0A100INB9"/>